<comment type="catalytic activity">
    <reaction evidence="1">
        <text>ATP + protein L-histidine = ADP + protein N-phospho-L-histidine.</text>
        <dbReference type="EC" id="2.7.13.3"/>
    </reaction>
</comment>
<dbReference type="InterPro" id="IPR036890">
    <property type="entry name" value="HATPase_C_sf"/>
</dbReference>
<evidence type="ECO:0000313" key="10">
    <source>
        <dbReference type="Proteomes" id="UP001597417"/>
    </source>
</evidence>
<dbReference type="InterPro" id="IPR003594">
    <property type="entry name" value="HATPase_dom"/>
</dbReference>
<protein>
    <recommendedName>
        <fullName evidence="2">histidine kinase</fullName>
        <ecNumber evidence="2">2.7.13.3</ecNumber>
    </recommendedName>
</protein>
<keyword evidence="4" id="KW-0808">Transferase</keyword>
<dbReference type="PROSITE" id="PS50109">
    <property type="entry name" value="HIS_KIN"/>
    <property type="match status" value="1"/>
</dbReference>
<keyword evidence="5" id="KW-0418">Kinase</keyword>
<reference evidence="10" key="1">
    <citation type="journal article" date="2019" name="Int. J. Syst. Evol. Microbiol.">
        <title>The Global Catalogue of Microorganisms (GCM) 10K type strain sequencing project: providing services to taxonomists for standard genome sequencing and annotation.</title>
        <authorList>
            <consortium name="The Broad Institute Genomics Platform"/>
            <consortium name="The Broad Institute Genome Sequencing Center for Infectious Disease"/>
            <person name="Wu L."/>
            <person name="Ma J."/>
        </authorList>
    </citation>
    <scope>NUCLEOTIDE SEQUENCE [LARGE SCALE GENOMIC DNA]</scope>
    <source>
        <strain evidence="10">CGMCC 4.7645</strain>
    </source>
</reference>
<keyword evidence="6" id="KW-0902">Two-component regulatory system</keyword>
<keyword evidence="7" id="KW-0812">Transmembrane</keyword>
<dbReference type="PANTHER" id="PTHR44936:SF9">
    <property type="entry name" value="SENSOR PROTEIN CREC"/>
    <property type="match status" value="1"/>
</dbReference>
<dbReference type="SMART" id="SM00387">
    <property type="entry name" value="HATPase_c"/>
    <property type="match status" value="1"/>
</dbReference>
<dbReference type="SUPFAM" id="SSF55874">
    <property type="entry name" value="ATPase domain of HSP90 chaperone/DNA topoisomerase II/histidine kinase"/>
    <property type="match status" value="1"/>
</dbReference>
<dbReference type="Proteomes" id="UP001597417">
    <property type="component" value="Unassembled WGS sequence"/>
</dbReference>
<evidence type="ECO:0000256" key="5">
    <source>
        <dbReference type="ARBA" id="ARBA00022777"/>
    </source>
</evidence>
<gene>
    <name evidence="9" type="ORF">ACFSXZ_30495</name>
</gene>
<dbReference type="InterPro" id="IPR050980">
    <property type="entry name" value="2C_sensor_his_kinase"/>
</dbReference>
<evidence type="ECO:0000256" key="2">
    <source>
        <dbReference type="ARBA" id="ARBA00012438"/>
    </source>
</evidence>
<dbReference type="RefSeq" id="WP_378268843.1">
    <property type="nucleotide sequence ID" value="NZ_JBHUKR010000020.1"/>
</dbReference>
<dbReference type="EMBL" id="JBHUKR010000020">
    <property type="protein sequence ID" value="MFD2420667.1"/>
    <property type="molecule type" value="Genomic_DNA"/>
</dbReference>
<evidence type="ECO:0000256" key="6">
    <source>
        <dbReference type="ARBA" id="ARBA00023012"/>
    </source>
</evidence>
<evidence type="ECO:0000259" key="8">
    <source>
        <dbReference type="PROSITE" id="PS50109"/>
    </source>
</evidence>
<accession>A0ABW5G3N7</accession>
<dbReference type="Pfam" id="PF08376">
    <property type="entry name" value="NIT"/>
    <property type="match status" value="1"/>
</dbReference>
<dbReference type="Gene3D" id="3.30.565.10">
    <property type="entry name" value="Histidine kinase-like ATPase, C-terminal domain"/>
    <property type="match status" value="1"/>
</dbReference>
<proteinExistence type="predicted"/>
<feature type="transmembrane region" description="Helical" evidence="7">
    <location>
        <begin position="243"/>
        <end position="262"/>
    </location>
</feature>
<evidence type="ECO:0000256" key="1">
    <source>
        <dbReference type="ARBA" id="ARBA00000085"/>
    </source>
</evidence>
<dbReference type="InterPro" id="IPR013587">
    <property type="entry name" value="Nitrate/nitrite_sensing"/>
</dbReference>
<dbReference type="PANTHER" id="PTHR44936">
    <property type="entry name" value="SENSOR PROTEIN CREC"/>
    <property type="match status" value="1"/>
</dbReference>
<keyword evidence="3" id="KW-0597">Phosphoprotein</keyword>
<name>A0ABW5G3N7_9PSEU</name>
<keyword evidence="7" id="KW-0472">Membrane</keyword>
<evidence type="ECO:0000256" key="3">
    <source>
        <dbReference type="ARBA" id="ARBA00022553"/>
    </source>
</evidence>
<evidence type="ECO:0000256" key="4">
    <source>
        <dbReference type="ARBA" id="ARBA00022679"/>
    </source>
</evidence>
<organism evidence="9 10">
    <name type="scientific">Amycolatopsis pigmentata</name>
    <dbReference type="NCBI Taxonomy" id="450801"/>
    <lineage>
        <taxon>Bacteria</taxon>
        <taxon>Bacillati</taxon>
        <taxon>Actinomycetota</taxon>
        <taxon>Actinomycetes</taxon>
        <taxon>Pseudonocardiales</taxon>
        <taxon>Pseudonocardiaceae</taxon>
        <taxon>Amycolatopsis</taxon>
    </lineage>
</organism>
<evidence type="ECO:0000256" key="7">
    <source>
        <dbReference type="SAM" id="Phobius"/>
    </source>
</evidence>
<comment type="caution">
    <text evidence="9">The sequence shown here is derived from an EMBL/GenBank/DDBJ whole genome shotgun (WGS) entry which is preliminary data.</text>
</comment>
<dbReference type="EC" id="2.7.13.3" evidence="2"/>
<dbReference type="InterPro" id="IPR005467">
    <property type="entry name" value="His_kinase_dom"/>
</dbReference>
<keyword evidence="10" id="KW-1185">Reference proteome</keyword>
<sequence>MPVTFAAMLAVPAVLAFVAGTVLVWQGVGARDVARRDATIVHSEHQVSAAITALRAERAAVAGARRPGQARAEVDSAVGRLGSILAAPDGRVGEVASGQLSRLAEVRAMVDPAAMTSRYSVITGALLDLDASFVAELSDARLAARLTAAHALSRACEYLARQQDLLDLGSAKGGLDGAELSQASEAAVLAANWPGEFTAAAPGEDPAGYSAGKLAEVAARFADSADAAASATVDEATAALRNLVIVLVAAALVAGVVITVVLRHLRRSARSLRTAALDIAGNELPETLSAIRAGRAADGEGPRLPAFTNAEMAEVAAAFESVCDRAAGAVAEQVRLRALHAEVFTGMARRAQSLVRHQLRLAEDFERDGLPVPQPRRFGRLAARLRRTIENVLVLAGTELVRERAEPVPLGEVFAAALSEIEQYQRVEVFDLPDAAIAGAEARDLIRILAELLDNATSFSPAEHDVLVQAQILRDGALSIALIDNGIGMSDEEVLGMNERLMNPGSLEPARSARVGLLVVGRLAERNGFGVELLGGDASPGVTAVVSVPSGLVLGSRAVLAAGAGRR</sequence>
<keyword evidence="7" id="KW-1133">Transmembrane helix</keyword>
<feature type="domain" description="Histidine kinase" evidence="8">
    <location>
        <begin position="384"/>
        <end position="552"/>
    </location>
</feature>
<evidence type="ECO:0000313" key="9">
    <source>
        <dbReference type="EMBL" id="MFD2420667.1"/>
    </source>
</evidence>
<dbReference type="Pfam" id="PF02518">
    <property type="entry name" value="HATPase_c"/>
    <property type="match status" value="1"/>
</dbReference>